<keyword evidence="8" id="KW-0297">G-protein coupled receptor</keyword>
<dbReference type="InterPro" id="IPR000276">
    <property type="entry name" value="GPCR_Rhodpsn"/>
</dbReference>
<evidence type="ECO:0000256" key="3">
    <source>
        <dbReference type="ARBA" id="ARBA00022475"/>
    </source>
</evidence>
<dbReference type="Proteomes" id="UP000000715">
    <property type="component" value="Unplaced"/>
</dbReference>
<evidence type="ECO:0000313" key="14">
    <source>
        <dbReference type="Proteomes" id="UP000000715"/>
    </source>
</evidence>
<dbReference type="PRINTS" id="PR00245">
    <property type="entry name" value="OLFACTORYR"/>
</dbReference>
<keyword evidence="5 12" id="KW-0812">Transmembrane</keyword>
<keyword evidence="10" id="KW-0675">Receptor</keyword>
<proteinExistence type="predicted"/>
<dbReference type="AlphaFoldDB" id="A0A8U0NCH6"/>
<evidence type="ECO:0000256" key="7">
    <source>
        <dbReference type="ARBA" id="ARBA00022989"/>
    </source>
</evidence>
<dbReference type="InterPro" id="IPR000725">
    <property type="entry name" value="Olfact_rcpt"/>
</dbReference>
<dbReference type="InterPro" id="IPR017452">
    <property type="entry name" value="GPCR_Rhodpsn_7TM"/>
</dbReference>
<feature type="transmembrane region" description="Helical" evidence="12">
    <location>
        <begin position="236"/>
        <end position="259"/>
    </location>
</feature>
<dbReference type="FunFam" id="1.20.1070.10:FF:000001">
    <property type="entry name" value="Olfactory receptor"/>
    <property type="match status" value="2"/>
</dbReference>
<protein>
    <submittedName>
        <fullName evidence="15">Uncharacterized protein LOC101686079</fullName>
    </submittedName>
</protein>
<dbReference type="GO" id="GO:0005886">
    <property type="term" value="C:plasma membrane"/>
    <property type="evidence" value="ECO:0007669"/>
    <property type="project" value="UniProtKB-SubCell"/>
</dbReference>
<evidence type="ECO:0000256" key="4">
    <source>
        <dbReference type="ARBA" id="ARBA00022606"/>
    </source>
</evidence>
<dbReference type="SUPFAM" id="SSF81321">
    <property type="entry name" value="Family A G protein-coupled receptor-like"/>
    <property type="match status" value="2"/>
</dbReference>
<dbReference type="GO" id="GO:0004930">
    <property type="term" value="F:G protein-coupled receptor activity"/>
    <property type="evidence" value="ECO:0007669"/>
    <property type="project" value="UniProtKB-KW"/>
</dbReference>
<keyword evidence="7 12" id="KW-1133">Transmembrane helix</keyword>
<keyword evidence="9 12" id="KW-0472">Membrane</keyword>
<feature type="transmembrane region" description="Helical" evidence="12">
    <location>
        <begin position="60"/>
        <end position="81"/>
    </location>
</feature>
<organism evidence="14 15">
    <name type="scientific">Mustela putorius furo</name>
    <name type="common">European domestic ferret</name>
    <name type="synonym">Mustela furo</name>
    <dbReference type="NCBI Taxonomy" id="9669"/>
    <lineage>
        <taxon>Eukaryota</taxon>
        <taxon>Metazoa</taxon>
        <taxon>Chordata</taxon>
        <taxon>Craniata</taxon>
        <taxon>Vertebrata</taxon>
        <taxon>Euteleostomi</taxon>
        <taxon>Mammalia</taxon>
        <taxon>Eutheria</taxon>
        <taxon>Laurasiatheria</taxon>
        <taxon>Carnivora</taxon>
        <taxon>Caniformia</taxon>
        <taxon>Musteloidea</taxon>
        <taxon>Mustelidae</taxon>
        <taxon>Mustelinae</taxon>
        <taxon>Mustela</taxon>
    </lineage>
</organism>
<dbReference type="RefSeq" id="XP_004776021.2">
    <property type="nucleotide sequence ID" value="XM_004775964.2"/>
</dbReference>
<feature type="transmembrane region" description="Helical" evidence="12">
    <location>
        <begin position="340"/>
        <end position="363"/>
    </location>
</feature>
<evidence type="ECO:0000256" key="2">
    <source>
        <dbReference type="ARBA" id="ARBA00004651"/>
    </source>
</evidence>
<dbReference type="GO" id="GO:0004984">
    <property type="term" value="F:olfactory receptor activity"/>
    <property type="evidence" value="ECO:0007669"/>
    <property type="project" value="InterPro"/>
</dbReference>
<feature type="domain" description="G-protein coupled receptors family 1 profile" evidence="13">
    <location>
        <begin position="356"/>
        <end position="604"/>
    </location>
</feature>
<evidence type="ECO:0000259" key="13">
    <source>
        <dbReference type="PROSITE" id="PS50262"/>
    </source>
</evidence>
<comment type="subcellular location">
    <subcellularLocation>
        <location evidence="2">Cell membrane</location>
        <topology evidence="2">Multi-pass membrane protein</topology>
    </subcellularLocation>
</comment>
<comment type="function">
    <text evidence="1">Putative odorant or sperm cell receptor.</text>
</comment>
<evidence type="ECO:0000256" key="12">
    <source>
        <dbReference type="SAM" id="Phobius"/>
    </source>
</evidence>
<dbReference type="Pfam" id="PF13853">
    <property type="entry name" value="7tm_4"/>
    <property type="match status" value="2"/>
</dbReference>
<dbReference type="CDD" id="cd15225">
    <property type="entry name" value="7tmA_OR10A-like"/>
    <property type="match status" value="2"/>
</dbReference>
<dbReference type="Gene3D" id="1.20.1070.10">
    <property type="entry name" value="Rhodopsin 7-helix transmembrane proteins"/>
    <property type="match status" value="2"/>
</dbReference>
<dbReference type="PANTHER" id="PTHR26453">
    <property type="entry name" value="OLFACTORY RECEPTOR"/>
    <property type="match status" value="1"/>
</dbReference>
<feature type="transmembrane region" description="Helical" evidence="12">
    <location>
        <begin position="413"/>
        <end position="435"/>
    </location>
</feature>
<feature type="transmembrane region" description="Helical" evidence="12">
    <location>
        <begin position="25"/>
        <end position="48"/>
    </location>
</feature>
<sequence length="624" mass="69545">MKMANHTEVRELVFQGFSNFHEHQLTLFIVFLIVYILTLAGNIIIVTVIRIDHHLHTPMYFFLSVLSTSETFYSLVIIPRMLSGLVGLSQSISLVGCGTQLFFFLGFAINNCFLLAVMGFDRYVAICNPLRYSVIMNWRVCTILASSVCASGFLLSLIQAVAIFRLSFCNSLIEHFFCDVPPVLDLACAAPILNDILTLIITLLALTVPSTFIFITYILIIATILKIASAEGRKKAFATCASHLTVVIVHYGCASIAHFKPRSEDNRDQDLLISVTYTVITPLLNPVVYSLRNKEVQDALRRLMGRKSLHSAHDLMERENHSWVGEFTFQGFSSFREHQLTLFVVFLALYALTLTGNVIIVSIISADRHLHTPMYFFLSMLSASETVYTLVIIPKMLCNLLGLSRPISLAGCATQMFFFITLAINNCFLLTAMGYDRYVAICNPLRYTILMNKRVCLQLVGAACSIGLIVAMTQVLAVFRLPFCATKVAHFFCDIRPVMKLSCIDTTVNEILTLIISVLVILVPMGLVFISYVLIISSILKIASAEGRKKAFATCASHLTVVIVHYGCASIAYLKPKSENTRDQDQLISVTYTVITPLLNPVVYTLRNKEVKDALLRATGRKPS</sequence>
<keyword evidence="11" id="KW-0807">Transducer</keyword>
<accession>A0A8U0NCH6</accession>
<name>A0A8U0NCH6_MUSPF</name>
<gene>
    <name evidence="15" type="primary">LOC101686079</name>
</gene>
<keyword evidence="4" id="KW-0716">Sensory transduction</keyword>
<feature type="transmembrane region" description="Helical" evidence="12">
    <location>
        <begin position="212"/>
        <end position="230"/>
    </location>
</feature>
<evidence type="ECO:0000256" key="8">
    <source>
        <dbReference type="ARBA" id="ARBA00023040"/>
    </source>
</evidence>
<feature type="transmembrane region" description="Helical" evidence="12">
    <location>
        <begin position="455"/>
        <end position="479"/>
    </location>
</feature>
<feature type="transmembrane region" description="Helical" evidence="12">
    <location>
        <begin position="101"/>
        <end position="120"/>
    </location>
</feature>
<keyword evidence="3" id="KW-1003">Cell membrane</keyword>
<reference evidence="15" key="1">
    <citation type="submission" date="2025-08" db="UniProtKB">
        <authorList>
            <consortium name="RefSeq"/>
        </authorList>
    </citation>
    <scope>IDENTIFICATION</scope>
    <source>
        <tissue evidence="15">Brain</tissue>
    </source>
</reference>
<feature type="transmembrane region" description="Helical" evidence="12">
    <location>
        <begin position="140"/>
        <end position="164"/>
    </location>
</feature>
<keyword evidence="6" id="KW-0552">Olfaction</keyword>
<evidence type="ECO:0000256" key="9">
    <source>
        <dbReference type="ARBA" id="ARBA00023136"/>
    </source>
</evidence>
<evidence type="ECO:0000256" key="6">
    <source>
        <dbReference type="ARBA" id="ARBA00022725"/>
    </source>
</evidence>
<evidence type="ECO:0000256" key="1">
    <source>
        <dbReference type="ARBA" id="ARBA00003929"/>
    </source>
</evidence>
<dbReference type="PROSITE" id="PS50262">
    <property type="entry name" value="G_PROTEIN_RECEP_F1_2"/>
    <property type="match status" value="2"/>
</dbReference>
<dbReference type="GeneID" id="101686079"/>
<dbReference type="PRINTS" id="PR00237">
    <property type="entry name" value="GPCRRHODOPSN"/>
</dbReference>
<feature type="transmembrane region" description="Helical" evidence="12">
    <location>
        <begin position="552"/>
        <end position="574"/>
    </location>
</feature>
<evidence type="ECO:0000256" key="10">
    <source>
        <dbReference type="ARBA" id="ARBA00023170"/>
    </source>
</evidence>
<dbReference type="KEGG" id="mpuf:101686079"/>
<evidence type="ECO:0000256" key="5">
    <source>
        <dbReference type="ARBA" id="ARBA00022692"/>
    </source>
</evidence>
<feature type="transmembrane region" description="Helical" evidence="12">
    <location>
        <begin position="375"/>
        <end position="393"/>
    </location>
</feature>
<feature type="transmembrane region" description="Helical" evidence="12">
    <location>
        <begin position="586"/>
        <end position="606"/>
    </location>
</feature>
<evidence type="ECO:0000256" key="11">
    <source>
        <dbReference type="ARBA" id="ARBA00023224"/>
    </source>
</evidence>
<feature type="domain" description="G-protein coupled receptors family 1 profile" evidence="13">
    <location>
        <begin position="41"/>
        <end position="289"/>
    </location>
</feature>
<evidence type="ECO:0000313" key="15">
    <source>
        <dbReference type="RefSeq" id="XP_004776021.2"/>
    </source>
</evidence>
<keyword evidence="14" id="KW-1185">Reference proteome</keyword>
<feature type="transmembrane region" description="Helical" evidence="12">
    <location>
        <begin position="511"/>
        <end position="540"/>
    </location>
</feature>
<dbReference type="OrthoDB" id="9975554at2759"/>